<sequence length="216" mass="23511">MHISWEFLTTSLIVILIPGTGVLYTIFNGLTKGASASIAASIGCTFGIVPSLLASLGGLAVIFHTSALAFMVLKYLGAVYLLYLAWSVWRSSDLLNLNKDDLAKSDQSQDTKQNNLFSIAYKGLLINALNPKLSIFFLAFLPQFLPQQATQPIAAMITLGLVFMLMTLVVFIGYGLIAHQMSHYLMQSQKISRAIQRVFAGSLAFLGIKLALSSQK</sequence>
<keyword evidence="6 7" id="KW-0472">Membrane</keyword>
<evidence type="ECO:0000256" key="2">
    <source>
        <dbReference type="ARBA" id="ARBA00007928"/>
    </source>
</evidence>
<evidence type="ECO:0000313" key="8">
    <source>
        <dbReference type="EMBL" id="SDB83863.1"/>
    </source>
</evidence>
<protein>
    <submittedName>
        <fullName evidence="8">Threonine/homoserine/homoserine lactone efflux protein</fullName>
    </submittedName>
</protein>
<dbReference type="InterPro" id="IPR001123">
    <property type="entry name" value="LeuE-type"/>
</dbReference>
<evidence type="ECO:0000256" key="6">
    <source>
        <dbReference type="ARBA" id="ARBA00023136"/>
    </source>
</evidence>
<feature type="transmembrane region" description="Helical" evidence="7">
    <location>
        <begin position="194"/>
        <end position="212"/>
    </location>
</feature>
<dbReference type="EMBL" id="FMYK01000001">
    <property type="protein sequence ID" value="SDB83863.1"/>
    <property type="molecule type" value="Genomic_DNA"/>
</dbReference>
<gene>
    <name evidence="8" type="ORF">SAMN05421749_101243</name>
</gene>
<organism evidence="8 9">
    <name type="scientific">Acinetobacter marinus</name>
    <dbReference type="NCBI Taxonomy" id="281375"/>
    <lineage>
        <taxon>Bacteria</taxon>
        <taxon>Pseudomonadati</taxon>
        <taxon>Pseudomonadota</taxon>
        <taxon>Gammaproteobacteria</taxon>
        <taxon>Moraxellales</taxon>
        <taxon>Moraxellaceae</taxon>
        <taxon>Acinetobacter</taxon>
    </lineage>
</organism>
<feature type="transmembrane region" description="Helical" evidence="7">
    <location>
        <begin position="153"/>
        <end position="174"/>
    </location>
</feature>
<reference evidence="9" key="1">
    <citation type="submission" date="2016-09" db="EMBL/GenBank/DDBJ databases">
        <authorList>
            <person name="Varghese N."/>
            <person name="Submissions S."/>
        </authorList>
    </citation>
    <scope>NUCLEOTIDE SEQUENCE [LARGE SCALE GENOMIC DNA]</scope>
    <source>
        <strain evidence="9">ANC 3699</strain>
    </source>
</reference>
<keyword evidence="5 7" id="KW-1133">Transmembrane helix</keyword>
<evidence type="ECO:0000256" key="1">
    <source>
        <dbReference type="ARBA" id="ARBA00004651"/>
    </source>
</evidence>
<keyword evidence="3" id="KW-1003">Cell membrane</keyword>
<keyword evidence="4 7" id="KW-0812">Transmembrane</keyword>
<feature type="transmembrane region" description="Helical" evidence="7">
    <location>
        <begin position="7"/>
        <end position="26"/>
    </location>
</feature>
<accession>A0A1G6GPX5</accession>
<evidence type="ECO:0000256" key="3">
    <source>
        <dbReference type="ARBA" id="ARBA00022475"/>
    </source>
</evidence>
<feature type="transmembrane region" description="Helical" evidence="7">
    <location>
        <begin position="68"/>
        <end position="89"/>
    </location>
</feature>
<dbReference type="Pfam" id="PF01810">
    <property type="entry name" value="LysE"/>
    <property type="match status" value="1"/>
</dbReference>
<evidence type="ECO:0000256" key="7">
    <source>
        <dbReference type="SAM" id="Phobius"/>
    </source>
</evidence>
<dbReference type="GO" id="GO:0042970">
    <property type="term" value="F:homoserine transmembrane transporter activity"/>
    <property type="evidence" value="ECO:0007669"/>
    <property type="project" value="TreeGrafter"/>
</dbReference>
<dbReference type="OrthoDB" id="9804822at2"/>
<feature type="transmembrane region" description="Helical" evidence="7">
    <location>
        <begin position="119"/>
        <end position="141"/>
    </location>
</feature>
<dbReference type="RefSeq" id="WP_092614816.1">
    <property type="nucleotide sequence ID" value="NZ_FMYK01000001.1"/>
</dbReference>
<dbReference type="PANTHER" id="PTHR30086">
    <property type="entry name" value="ARGININE EXPORTER PROTEIN ARGO"/>
    <property type="match status" value="1"/>
</dbReference>
<evidence type="ECO:0000256" key="4">
    <source>
        <dbReference type="ARBA" id="ARBA00022692"/>
    </source>
</evidence>
<feature type="transmembrane region" description="Helical" evidence="7">
    <location>
        <begin position="38"/>
        <end position="61"/>
    </location>
</feature>
<dbReference type="AlphaFoldDB" id="A0A1G6GPX5"/>
<evidence type="ECO:0000313" key="9">
    <source>
        <dbReference type="Proteomes" id="UP000242317"/>
    </source>
</evidence>
<dbReference type="Proteomes" id="UP000242317">
    <property type="component" value="Unassembled WGS sequence"/>
</dbReference>
<keyword evidence="9" id="KW-1185">Reference proteome</keyword>
<proteinExistence type="inferred from homology"/>
<comment type="subcellular location">
    <subcellularLocation>
        <location evidence="1">Cell membrane</location>
        <topology evidence="1">Multi-pass membrane protein</topology>
    </subcellularLocation>
</comment>
<dbReference type="PIRSF" id="PIRSF006324">
    <property type="entry name" value="LeuE"/>
    <property type="match status" value="1"/>
</dbReference>
<dbReference type="GO" id="GO:0005886">
    <property type="term" value="C:plasma membrane"/>
    <property type="evidence" value="ECO:0007669"/>
    <property type="project" value="UniProtKB-SubCell"/>
</dbReference>
<name>A0A1G6GPX5_9GAMM</name>
<dbReference type="PANTHER" id="PTHR30086:SF14">
    <property type="entry name" value="HOMOSERINE_HOMOSERINE LACTONE EFFLUX PROTEIN"/>
    <property type="match status" value="1"/>
</dbReference>
<comment type="similarity">
    <text evidence="2">Belongs to the Rht family.</text>
</comment>
<evidence type="ECO:0000256" key="5">
    <source>
        <dbReference type="ARBA" id="ARBA00022989"/>
    </source>
</evidence>